<accession>A0A1D1UQJ2</accession>
<name>A0A1D1UQJ2_RAMVA</name>
<protein>
    <submittedName>
        <fullName evidence="1">Uncharacterized protein</fullName>
    </submittedName>
</protein>
<gene>
    <name evidence="1" type="primary">RvY_04127-1</name>
    <name evidence="1" type="synonym">RvY_04127.1</name>
    <name evidence="1" type="ORF">RvY_04127</name>
</gene>
<evidence type="ECO:0000313" key="1">
    <source>
        <dbReference type="EMBL" id="GAU91974.1"/>
    </source>
</evidence>
<dbReference type="Proteomes" id="UP000186922">
    <property type="component" value="Unassembled WGS sequence"/>
</dbReference>
<dbReference type="AlphaFoldDB" id="A0A1D1UQJ2"/>
<keyword evidence="2" id="KW-1185">Reference proteome</keyword>
<reference evidence="1 2" key="1">
    <citation type="journal article" date="2016" name="Nat. Commun.">
        <title>Extremotolerant tardigrade genome and improved radiotolerance of human cultured cells by tardigrade-unique protein.</title>
        <authorList>
            <person name="Hashimoto T."/>
            <person name="Horikawa D.D."/>
            <person name="Saito Y."/>
            <person name="Kuwahara H."/>
            <person name="Kozuka-Hata H."/>
            <person name="Shin-I T."/>
            <person name="Minakuchi Y."/>
            <person name="Ohishi K."/>
            <person name="Motoyama A."/>
            <person name="Aizu T."/>
            <person name="Enomoto A."/>
            <person name="Kondo K."/>
            <person name="Tanaka S."/>
            <person name="Hara Y."/>
            <person name="Koshikawa S."/>
            <person name="Sagara H."/>
            <person name="Miura T."/>
            <person name="Yokobori S."/>
            <person name="Miyagawa K."/>
            <person name="Suzuki Y."/>
            <person name="Kubo T."/>
            <person name="Oyama M."/>
            <person name="Kohara Y."/>
            <person name="Fujiyama A."/>
            <person name="Arakawa K."/>
            <person name="Katayama T."/>
            <person name="Toyoda A."/>
            <person name="Kunieda T."/>
        </authorList>
    </citation>
    <scope>NUCLEOTIDE SEQUENCE [LARGE SCALE GENOMIC DNA]</scope>
    <source>
        <strain evidence="1 2">YOKOZUNA-1</strain>
    </source>
</reference>
<proteinExistence type="predicted"/>
<organism evidence="1 2">
    <name type="scientific">Ramazzottius varieornatus</name>
    <name type="common">Water bear</name>
    <name type="synonym">Tardigrade</name>
    <dbReference type="NCBI Taxonomy" id="947166"/>
    <lineage>
        <taxon>Eukaryota</taxon>
        <taxon>Metazoa</taxon>
        <taxon>Ecdysozoa</taxon>
        <taxon>Tardigrada</taxon>
        <taxon>Eutardigrada</taxon>
        <taxon>Parachela</taxon>
        <taxon>Hypsibioidea</taxon>
        <taxon>Ramazzottiidae</taxon>
        <taxon>Ramazzottius</taxon>
    </lineage>
</organism>
<dbReference type="EMBL" id="BDGG01000002">
    <property type="protein sequence ID" value="GAU91974.1"/>
    <property type="molecule type" value="Genomic_DNA"/>
</dbReference>
<sequence>MLLSMYVELGIQQITQLENSLPRKSEIHHSTASQLRLVTVTIIRGEAGANWLQSMSYGLIERSR</sequence>
<comment type="caution">
    <text evidence="1">The sequence shown here is derived from an EMBL/GenBank/DDBJ whole genome shotgun (WGS) entry which is preliminary data.</text>
</comment>
<evidence type="ECO:0000313" key="2">
    <source>
        <dbReference type="Proteomes" id="UP000186922"/>
    </source>
</evidence>